<organism evidence="4 5">
    <name type="scientific">Pendulispora brunnea</name>
    <dbReference type="NCBI Taxonomy" id="2905690"/>
    <lineage>
        <taxon>Bacteria</taxon>
        <taxon>Pseudomonadati</taxon>
        <taxon>Myxococcota</taxon>
        <taxon>Myxococcia</taxon>
        <taxon>Myxococcales</taxon>
        <taxon>Sorangiineae</taxon>
        <taxon>Pendulisporaceae</taxon>
        <taxon>Pendulispora</taxon>
    </lineage>
</organism>
<keyword evidence="2" id="KW-1015">Disulfide bond</keyword>
<dbReference type="EC" id="3.4.21.-" evidence="4"/>
<dbReference type="InterPro" id="IPR043504">
    <property type="entry name" value="Peptidase_S1_PA_chymotrypsin"/>
</dbReference>
<proteinExistence type="inferred from homology"/>
<dbReference type="EMBL" id="CP089982">
    <property type="protein sequence ID" value="WXA96090.1"/>
    <property type="molecule type" value="Genomic_DNA"/>
</dbReference>
<dbReference type="PRINTS" id="PR00722">
    <property type="entry name" value="CHYMOTRYPSIN"/>
</dbReference>
<protein>
    <submittedName>
        <fullName evidence="4">Trypsin-like serine protease</fullName>
        <ecNumber evidence="4">3.4.21.-</ecNumber>
    </submittedName>
</protein>
<dbReference type="PANTHER" id="PTHR24276">
    <property type="entry name" value="POLYSERASE-RELATED"/>
    <property type="match status" value="1"/>
</dbReference>
<reference evidence="4 5" key="1">
    <citation type="submission" date="2021-12" db="EMBL/GenBank/DDBJ databases">
        <title>Discovery of the Pendulisporaceae a myxobacterial family with distinct sporulation behavior and unique specialized metabolism.</title>
        <authorList>
            <person name="Garcia R."/>
            <person name="Popoff A."/>
            <person name="Bader C.D."/>
            <person name="Loehr J."/>
            <person name="Walesch S."/>
            <person name="Walt C."/>
            <person name="Boldt J."/>
            <person name="Bunk B."/>
            <person name="Haeckl F.J.F.P.J."/>
            <person name="Gunesch A.P."/>
            <person name="Birkelbach J."/>
            <person name="Nuebel U."/>
            <person name="Pietschmann T."/>
            <person name="Bach T."/>
            <person name="Mueller R."/>
        </authorList>
    </citation>
    <scope>NUCLEOTIDE SEQUENCE [LARGE SCALE GENOMIC DNA]</scope>
    <source>
        <strain evidence="4 5">MSr12523</strain>
    </source>
</reference>
<name>A0ABZ2KBP7_9BACT</name>
<dbReference type="RefSeq" id="WP_394846702.1">
    <property type="nucleotide sequence ID" value="NZ_CP089982.1"/>
</dbReference>
<dbReference type="InterPro" id="IPR001314">
    <property type="entry name" value="Peptidase_S1A"/>
</dbReference>
<dbReference type="SUPFAM" id="SSF50494">
    <property type="entry name" value="Trypsin-like serine proteases"/>
    <property type="match status" value="1"/>
</dbReference>
<evidence type="ECO:0000259" key="3">
    <source>
        <dbReference type="PROSITE" id="PS50240"/>
    </source>
</evidence>
<dbReference type="PROSITE" id="PS50240">
    <property type="entry name" value="TRYPSIN_DOM"/>
    <property type="match status" value="1"/>
</dbReference>
<gene>
    <name evidence="4" type="ORF">LZC95_04450</name>
</gene>
<sequence>MRANAGRAMAVVCLLMAAGCERSVPEEETAAETAQAIQGGEIDVRDAFAVGIVDRQTSVLCSGTLIAPNLVLTARHCVASISSEVVRCATDTFGPARDASSFWITNDVRLQNSQAVIYRAKKVIVPDSPKLCGNDIALIQLETMLPEGSPMATPAIERPLTDPGYDRSVAAIGYGAISPAGKGAGTRRIRENIAIACIPGDAKIGCPKDDELRASEFITDDGTCQGDSGSGAFEQRGYASGNALTFGVLSRGGQDHDADKCIGAVYTRVDAFRDLIVNAALEAARDGQYEPPAWTNAPRIDWADAGLFSDGNSDLSGAGKANSGEAGDKGCTASAHLTAGEAMGWLAAMALLSAGRRRSSLRRR</sequence>
<dbReference type="InterPro" id="IPR001254">
    <property type="entry name" value="Trypsin_dom"/>
</dbReference>
<accession>A0ABZ2KBP7</accession>
<dbReference type="Proteomes" id="UP001379533">
    <property type="component" value="Chromosome"/>
</dbReference>
<keyword evidence="4" id="KW-0378">Hydrolase</keyword>
<keyword evidence="5" id="KW-1185">Reference proteome</keyword>
<dbReference type="InterPro" id="IPR009003">
    <property type="entry name" value="Peptidase_S1_PA"/>
</dbReference>
<evidence type="ECO:0000256" key="2">
    <source>
        <dbReference type="ARBA" id="ARBA00023157"/>
    </source>
</evidence>
<dbReference type="Pfam" id="PF00089">
    <property type="entry name" value="Trypsin"/>
    <property type="match status" value="1"/>
</dbReference>
<feature type="domain" description="Peptidase S1" evidence="3">
    <location>
        <begin position="37"/>
        <end position="308"/>
    </location>
</feature>
<dbReference type="InterPro" id="IPR050430">
    <property type="entry name" value="Peptidase_S1"/>
</dbReference>
<comment type="similarity">
    <text evidence="1">Belongs to the peptidase S1 family.</text>
</comment>
<dbReference type="GO" id="GO:0016787">
    <property type="term" value="F:hydrolase activity"/>
    <property type="evidence" value="ECO:0007669"/>
    <property type="project" value="UniProtKB-KW"/>
</dbReference>
<dbReference type="Gene3D" id="2.40.10.10">
    <property type="entry name" value="Trypsin-like serine proteases"/>
    <property type="match status" value="1"/>
</dbReference>
<dbReference type="SMART" id="SM00020">
    <property type="entry name" value="Tryp_SPc"/>
    <property type="match status" value="1"/>
</dbReference>
<dbReference type="PROSITE" id="PS51257">
    <property type="entry name" value="PROKAR_LIPOPROTEIN"/>
    <property type="match status" value="1"/>
</dbReference>
<evidence type="ECO:0000256" key="1">
    <source>
        <dbReference type="ARBA" id="ARBA00007664"/>
    </source>
</evidence>
<dbReference type="PANTHER" id="PTHR24276:SF91">
    <property type="entry name" value="AT26814P-RELATED"/>
    <property type="match status" value="1"/>
</dbReference>
<evidence type="ECO:0000313" key="4">
    <source>
        <dbReference type="EMBL" id="WXA96090.1"/>
    </source>
</evidence>
<evidence type="ECO:0000313" key="5">
    <source>
        <dbReference type="Proteomes" id="UP001379533"/>
    </source>
</evidence>